<dbReference type="EMBL" id="BMAV01013806">
    <property type="protein sequence ID" value="GFY61772.1"/>
    <property type="molecule type" value="Genomic_DNA"/>
</dbReference>
<dbReference type="Proteomes" id="UP000886998">
    <property type="component" value="Unassembled WGS sequence"/>
</dbReference>
<sequence length="101" mass="11461">MAGNDGEIRMAGDDGENNMTGDETAGVNQDEVLFEMVNESTFKSLFNNEQDLCEQLPRTIHIMRSLKTEKLCLSTLMALKQPDLRNMALKNFFHHTRQGVK</sequence>
<evidence type="ECO:0000313" key="3">
    <source>
        <dbReference type="Proteomes" id="UP000886998"/>
    </source>
</evidence>
<gene>
    <name evidence="2" type="ORF">TNIN_226751</name>
</gene>
<dbReference type="AlphaFoldDB" id="A0A8X6XZT8"/>
<reference evidence="2" key="1">
    <citation type="submission" date="2020-08" db="EMBL/GenBank/DDBJ databases">
        <title>Multicomponent nature underlies the extraordinary mechanical properties of spider dragline silk.</title>
        <authorList>
            <person name="Kono N."/>
            <person name="Nakamura H."/>
            <person name="Mori M."/>
            <person name="Yoshida Y."/>
            <person name="Ohtoshi R."/>
            <person name="Malay A.D."/>
            <person name="Moran D.A.P."/>
            <person name="Tomita M."/>
            <person name="Numata K."/>
            <person name="Arakawa K."/>
        </authorList>
    </citation>
    <scope>NUCLEOTIDE SEQUENCE</scope>
</reference>
<feature type="region of interest" description="Disordered" evidence="1">
    <location>
        <begin position="1"/>
        <end position="24"/>
    </location>
</feature>
<evidence type="ECO:0000256" key="1">
    <source>
        <dbReference type="SAM" id="MobiDB-lite"/>
    </source>
</evidence>
<feature type="compositionally biased region" description="Basic and acidic residues" evidence="1">
    <location>
        <begin position="1"/>
        <end position="12"/>
    </location>
</feature>
<organism evidence="2 3">
    <name type="scientific">Trichonephila inaurata madagascariensis</name>
    <dbReference type="NCBI Taxonomy" id="2747483"/>
    <lineage>
        <taxon>Eukaryota</taxon>
        <taxon>Metazoa</taxon>
        <taxon>Ecdysozoa</taxon>
        <taxon>Arthropoda</taxon>
        <taxon>Chelicerata</taxon>
        <taxon>Arachnida</taxon>
        <taxon>Araneae</taxon>
        <taxon>Araneomorphae</taxon>
        <taxon>Entelegynae</taxon>
        <taxon>Araneoidea</taxon>
        <taxon>Nephilidae</taxon>
        <taxon>Trichonephila</taxon>
        <taxon>Trichonephila inaurata</taxon>
    </lineage>
</organism>
<accession>A0A8X6XZT8</accession>
<keyword evidence="3" id="KW-1185">Reference proteome</keyword>
<evidence type="ECO:0000313" key="2">
    <source>
        <dbReference type="EMBL" id="GFY61772.1"/>
    </source>
</evidence>
<comment type="caution">
    <text evidence="2">The sequence shown here is derived from an EMBL/GenBank/DDBJ whole genome shotgun (WGS) entry which is preliminary data.</text>
</comment>
<proteinExistence type="predicted"/>
<protein>
    <submittedName>
        <fullName evidence="2">Uncharacterized protein</fullName>
    </submittedName>
</protein>
<name>A0A8X6XZT8_9ARAC</name>